<sequence>MMRKWIVRQMKDHVVEGKGDVKFFEEDKIKPNPTMPNLNPINSNPPTVSPFLKDFTMLTYTNAKTFANVVLPNHVGDKDLKSIDGVGNRVLTKKEKDDKEGSGEGGCLEVKLIDLTRLC</sequence>
<gene>
    <name evidence="1" type="ORF">Tco_0707272</name>
</gene>
<comment type="caution">
    <text evidence="1">The sequence shown here is derived from an EMBL/GenBank/DDBJ whole genome shotgun (WGS) entry which is preliminary data.</text>
</comment>
<proteinExistence type="predicted"/>
<evidence type="ECO:0000313" key="2">
    <source>
        <dbReference type="Proteomes" id="UP001151760"/>
    </source>
</evidence>
<protein>
    <submittedName>
        <fullName evidence="1">Uncharacterized protein</fullName>
    </submittedName>
</protein>
<organism evidence="1 2">
    <name type="scientific">Tanacetum coccineum</name>
    <dbReference type="NCBI Taxonomy" id="301880"/>
    <lineage>
        <taxon>Eukaryota</taxon>
        <taxon>Viridiplantae</taxon>
        <taxon>Streptophyta</taxon>
        <taxon>Embryophyta</taxon>
        <taxon>Tracheophyta</taxon>
        <taxon>Spermatophyta</taxon>
        <taxon>Magnoliopsida</taxon>
        <taxon>eudicotyledons</taxon>
        <taxon>Gunneridae</taxon>
        <taxon>Pentapetalae</taxon>
        <taxon>asterids</taxon>
        <taxon>campanulids</taxon>
        <taxon>Asterales</taxon>
        <taxon>Asteraceae</taxon>
        <taxon>Asteroideae</taxon>
        <taxon>Anthemideae</taxon>
        <taxon>Anthemidinae</taxon>
        <taxon>Tanacetum</taxon>
    </lineage>
</organism>
<reference evidence="1" key="1">
    <citation type="journal article" date="2022" name="Int. J. Mol. Sci.">
        <title>Draft Genome of Tanacetum Coccineum: Genomic Comparison of Closely Related Tanacetum-Family Plants.</title>
        <authorList>
            <person name="Yamashiro T."/>
            <person name="Shiraishi A."/>
            <person name="Nakayama K."/>
            <person name="Satake H."/>
        </authorList>
    </citation>
    <scope>NUCLEOTIDE SEQUENCE</scope>
</reference>
<reference evidence="1" key="2">
    <citation type="submission" date="2022-01" db="EMBL/GenBank/DDBJ databases">
        <authorList>
            <person name="Yamashiro T."/>
            <person name="Shiraishi A."/>
            <person name="Satake H."/>
            <person name="Nakayama K."/>
        </authorList>
    </citation>
    <scope>NUCLEOTIDE SEQUENCE</scope>
</reference>
<dbReference type="EMBL" id="BQNB010010231">
    <property type="protein sequence ID" value="GJS74431.1"/>
    <property type="molecule type" value="Genomic_DNA"/>
</dbReference>
<accession>A0ABQ4YBC8</accession>
<name>A0ABQ4YBC8_9ASTR</name>
<dbReference type="Proteomes" id="UP001151760">
    <property type="component" value="Unassembled WGS sequence"/>
</dbReference>
<keyword evidence="2" id="KW-1185">Reference proteome</keyword>
<evidence type="ECO:0000313" key="1">
    <source>
        <dbReference type="EMBL" id="GJS74431.1"/>
    </source>
</evidence>